<gene>
    <name evidence="2" type="ORF">CNEO2_10010</name>
</gene>
<reference evidence="2" key="1">
    <citation type="submission" date="2022-10" db="EMBL/GenBank/DDBJ databases">
        <authorList>
            <person name="Aires J."/>
            <person name="Mesa V."/>
        </authorList>
    </citation>
    <scope>NUCLEOTIDE SEQUENCE</scope>
    <source>
        <strain evidence="2">Clostridium neonatale JD116</strain>
    </source>
</reference>
<name>A0AAD1YC75_9CLOT</name>
<dbReference type="Proteomes" id="UP001189143">
    <property type="component" value="Unassembled WGS sequence"/>
</dbReference>
<dbReference type="RefSeq" id="WP_317049575.1">
    <property type="nucleotide sequence ID" value="NZ_CAMRXC010000240.1"/>
</dbReference>
<dbReference type="PROSITE" id="PS51750">
    <property type="entry name" value="BRO_N"/>
    <property type="match status" value="1"/>
</dbReference>
<organism evidence="2 3">
    <name type="scientific">Clostridium neonatale</name>
    <dbReference type="NCBI Taxonomy" id="137838"/>
    <lineage>
        <taxon>Bacteria</taxon>
        <taxon>Bacillati</taxon>
        <taxon>Bacillota</taxon>
        <taxon>Clostridia</taxon>
        <taxon>Eubacteriales</taxon>
        <taxon>Clostridiaceae</taxon>
        <taxon>Clostridium</taxon>
    </lineage>
</organism>
<comment type="caution">
    <text evidence="2">The sequence shown here is derived from an EMBL/GenBank/DDBJ whole genome shotgun (WGS) entry which is preliminary data.</text>
</comment>
<dbReference type="EMBL" id="CAMTCP010000111">
    <property type="protein sequence ID" value="CAI3557152.1"/>
    <property type="molecule type" value="Genomic_DNA"/>
</dbReference>
<evidence type="ECO:0000313" key="3">
    <source>
        <dbReference type="Proteomes" id="UP001189143"/>
    </source>
</evidence>
<dbReference type="SMART" id="SM01040">
    <property type="entry name" value="Bro-N"/>
    <property type="match status" value="1"/>
</dbReference>
<proteinExistence type="predicted"/>
<evidence type="ECO:0000259" key="1">
    <source>
        <dbReference type="PROSITE" id="PS51750"/>
    </source>
</evidence>
<dbReference type="Pfam" id="PF10552">
    <property type="entry name" value="ORF6C"/>
    <property type="match status" value="1"/>
</dbReference>
<dbReference type="PANTHER" id="PTHR36180">
    <property type="entry name" value="DNA-BINDING PROTEIN-RELATED-RELATED"/>
    <property type="match status" value="1"/>
</dbReference>
<protein>
    <submittedName>
        <fullName evidence="2">BRO domain protein</fullName>
    </submittedName>
</protein>
<feature type="domain" description="Bro-N" evidence="1">
    <location>
        <begin position="2"/>
        <end position="111"/>
    </location>
</feature>
<accession>A0AAD1YC75</accession>
<dbReference type="InterPro" id="IPR003497">
    <property type="entry name" value="BRO_N_domain"/>
</dbReference>
<dbReference type="Pfam" id="PF02498">
    <property type="entry name" value="Bro-N"/>
    <property type="match status" value="1"/>
</dbReference>
<dbReference type="PANTHER" id="PTHR36180:SF2">
    <property type="entry name" value="BRO FAMILY PROTEIN"/>
    <property type="match status" value="1"/>
</dbReference>
<evidence type="ECO:0000313" key="2">
    <source>
        <dbReference type="EMBL" id="CAI3557152.1"/>
    </source>
</evidence>
<dbReference type="AlphaFoldDB" id="A0AAD1YC75"/>
<dbReference type="InterPro" id="IPR018878">
    <property type="entry name" value="ORF6C_dom"/>
</dbReference>
<sequence>MSKEIQIFKNDEFGQVRGILINDEPYFIGKEVAEVLGYANSKDAIQKHVDEEDKQIIQRSQFATLEIPNRGLTIINESGLYSLILSSKLPNAKKFKRWVTSEVLPQIRKTGSYQIPKMSKELQAIFMIDGKTEELKNEINGVKKDLEDFKDNAPLFNSECDELMDRVKSVATKILGYKTPAYNDKSLRGRVYSDMQHQLRREFGVKKYKAIKRCQLSKAFEIVNNYVAPTVLIDEITRVNNQVSFEEAM</sequence>